<keyword evidence="1" id="KW-0001">2Fe-2S</keyword>
<keyword evidence="8" id="KW-1185">Reference proteome</keyword>
<dbReference type="EMBL" id="CP061281">
    <property type="protein sequence ID" value="QNS07711.1"/>
    <property type="molecule type" value="Genomic_DNA"/>
</dbReference>
<evidence type="ECO:0000256" key="4">
    <source>
        <dbReference type="ARBA" id="ARBA00023014"/>
    </source>
</evidence>
<sequence length="135" mass="14399">MTRKPYRGHLITVSFDGQRCLHAAECVRGLPQVFDTAARPWIQPDAAPADEVAAVVRRCPSGALRYELVDGTVEVPPAATTVERAADGRLVIRGDLRIRAADGSETAEVRATLCGCGRSANQPYCDHSGVCGDGH</sequence>
<keyword evidence="4" id="KW-0411">Iron-sulfur</keyword>
<dbReference type="KEGG" id="sxn:IAG42_31635"/>
<name>A0A7H1BG56_9ACTN</name>
<proteinExistence type="predicted"/>
<gene>
    <name evidence="7" type="ORF">IAG42_31635</name>
</gene>
<organism evidence="7 8">
    <name type="scientific">Streptomyces xanthii</name>
    <dbReference type="NCBI Taxonomy" id="2768069"/>
    <lineage>
        <taxon>Bacteria</taxon>
        <taxon>Bacillati</taxon>
        <taxon>Actinomycetota</taxon>
        <taxon>Actinomycetes</taxon>
        <taxon>Kitasatosporales</taxon>
        <taxon>Streptomycetaceae</taxon>
        <taxon>Streptomyces</taxon>
    </lineage>
</organism>
<feature type="domain" description="Divergent 4Fe-4S mono-cluster" evidence="5">
    <location>
        <begin position="6"/>
        <end position="66"/>
    </location>
</feature>
<evidence type="ECO:0000259" key="6">
    <source>
        <dbReference type="Pfam" id="PF09360"/>
    </source>
</evidence>
<dbReference type="GO" id="GO:0051537">
    <property type="term" value="F:2 iron, 2 sulfur cluster binding"/>
    <property type="evidence" value="ECO:0007669"/>
    <property type="project" value="UniProtKB-KW"/>
</dbReference>
<dbReference type="InterPro" id="IPR018967">
    <property type="entry name" value="FeS-contain_CDGSH-typ"/>
</dbReference>
<dbReference type="GO" id="GO:0005737">
    <property type="term" value="C:cytoplasm"/>
    <property type="evidence" value="ECO:0007669"/>
    <property type="project" value="UniProtKB-ARBA"/>
</dbReference>
<reference evidence="7 8" key="1">
    <citation type="submission" date="2020-09" db="EMBL/GenBank/DDBJ databases">
        <title>A novel species.</title>
        <authorList>
            <person name="Gao J."/>
        </authorList>
    </citation>
    <scope>NUCLEOTIDE SEQUENCE [LARGE SCALE GENOMIC DNA]</scope>
    <source>
        <strain evidence="7 8">CRXT-Y-14</strain>
    </source>
</reference>
<dbReference type="InterPro" id="IPR042216">
    <property type="entry name" value="MitoNEET_CISD"/>
</dbReference>
<dbReference type="GO" id="GO:0046872">
    <property type="term" value="F:metal ion binding"/>
    <property type="evidence" value="ECO:0007669"/>
    <property type="project" value="UniProtKB-KW"/>
</dbReference>
<dbReference type="RefSeq" id="WP_188340373.1">
    <property type="nucleotide sequence ID" value="NZ_CP061281.1"/>
</dbReference>
<evidence type="ECO:0000256" key="3">
    <source>
        <dbReference type="ARBA" id="ARBA00023004"/>
    </source>
</evidence>
<evidence type="ECO:0000313" key="8">
    <source>
        <dbReference type="Proteomes" id="UP000516428"/>
    </source>
</evidence>
<protein>
    <submittedName>
        <fullName evidence="7">(4Fe-4S)-binding protein</fullName>
    </submittedName>
</protein>
<accession>A0A7H1BG56</accession>
<evidence type="ECO:0000259" key="5">
    <source>
        <dbReference type="Pfam" id="PF06902"/>
    </source>
</evidence>
<dbReference type="Pfam" id="PF09360">
    <property type="entry name" value="zf-CDGSH"/>
    <property type="match status" value="1"/>
</dbReference>
<evidence type="ECO:0000313" key="7">
    <source>
        <dbReference type="EMBL" id="QNS07711.1"/>
    </source>
</evidence>
<dbReference type="AlphaFoldDB" id="A0A7H1BG56"/>
<keyword evidence="2" id="KW-0479">Metal-binding</keyword>
<evidence type="ECO:0000256" key="1">
    <source>
        <dbReference type="ARBA" id="ARBA00022714"/>
    </source>
</evidence>
<dbReference type="Pfam" id="PF06902">
    <property type="entry name" value="Fer4_19"/>
    <property type="match status" value="1"/>
</dbReference>
<evidence type="ECO:0000256" key="2">
    <source>
        <dbReference type="ARBA" id="ARBA00022723"/>
    </source>
</evidence>
<feature type="domain" description="Iron-binding zinc finger CDGSH type" evidence="6">
    <location>
        <begin position="88"/>
        <end position="128"/>
    </location>
</feature>
<dbReference type="Proteomes" id="UP000516428">
    <property type="component" value="Chromosome"/>
</dbReference>
<dbReference type="InterPro" id="IPR010693">
    <property type="entry name" value="Divergent_4Fe-4S_mono-cluster"/>
</dbReference>
<dbReference type="Gene3D" id="3.40.5.90">
    <property type="entry name" value="CDGSH iron-sulfur domain, mitoNEET-type"/>
    <property type="match status" value="1"/>
</dbReference>
<keyword evidence="3" id="KW-0408">Iron</keyword>